<evidence type="ECO:0000313" key="2">
    <source>
        <dbReference type="Proteomes" id="UP000307430"/>
    </source>
</evidence>
<dbReference type="EMBL" id="VCHQ01000007">
    <property type="protein sequence ID" value="TLV21663.1"/>
    <property type="molecule type" value="Genomic_DNA"/>
</dbReference>
<comment type="caution">
    <text evidence="1">The sequence shown here is derived from an EMBL/GenBank/DDBJ whole genome shotgun (WGS) entry which is preliminary data.</text>
</comment>
<evidence type="ECO:0000313" key="1">
    <source>
        <dbReference type="EMBL" id="TLV21663.1"/>
    </source>
</evidence>
<gene>
    <name evidence="1" type="ORF">FE839_06420</name>
</gene>
<sequence length="108" mass="12407">MFSVVFASRKRFSVVLAKECFFFCPFGSVACSVHAKCCGDESYPRRVNGQPRDRQKQINGQASGITVPLLRYILMHINRKRLHGLVVCFFYVKSNRSKSRIDAIKKLF</sequence>
<dbReference type="Proteomes" id="UP000307430">
    <property type="component" value="Unassembled WGS sequence"/>
</dbReference>
<protein>
    <submittedName>
        <fullName evidence="1">Uncharacterized protein</fullName>
    </submittedName>
</protein>
<name>A0A5R9LLP4_9ENTR</name>
<keyword evidence="2" id="KW-1185">Reference proteome</keyword>
<dbReference type="AlphaFoldDB" id="A0A5R9LLP4"/>
<accession>A0A5R9LLP4</accession>
<organism evidence="1 2">
    <name type="scientific">Klebsiella indica</name>
    <dbReference type="NCBI Taxonomy" id="2582917"/>
    <lineage>
        <taxon>Bacteria</taxon>
        <taxon>Pseudomonadati</taxon>
        <taxon>Pseudomonadota</taxon>
        <taxon>Gammaproteobacteria</taxon>
        <taxon>Enterobacterales</taxon>
        <taxon>Enterobacteriaceae</taxon>
        <taxon>Klebsiella/Raoultella group</taxon>
        <taxon>Klebsiella</taxon>
    </lineage>
</organism>
<proteinExistence type="predicted"/>
<reference evidence="1 2" key="1">
    <citation type="submission" date="2019-05" db="EMBL/GenBank/DDBJ databases">
        <title>Genome sequence of Klebsiella sp strain TOUT106.</title>
        <authorList>
            <person name="Rahi P."/>
            <person name="Chaudhari D."/>
        </authorList>
    </citation>
    <scope>NUCLEOTIDE SEQUENCE [LARGE SCALE GENOMIC DNA]</scope>
    <source>
        <strain evidence="1 2">TOUT106</strain>
    </source>
</reference>